<evidence type="ECO:0000256" key="1">
    <source>
        <dbReference type="SAM" id="Phobius"/>
    </source>
</evidence>
<name>A0A9X9LGX3_GULGU</name>
<evidence type="ECO:0000313" key="2">
    <source>
        <dbReference type="EMBL" id="VCW67712.1"/>
    </source>
</evidence>
<organism evidence="2 3">
    <name type="scientific">Gulo gulo</name>
    <name type="common">Wolverine</name>
    <name type="synonym">Gluton</name>
    <dbReference type="NCBI Taxonomy" id="48420"/>
    <lineage>
        <taxon>Eukaryota</taxon>
        <taxon>Metazoa</taxon>
        <taxon>Chordata</taxon>
        <taxon>Craniata</taxon>
        <taxon>Vertebrata</taxon>
        <taxon>Euteleostomi</taxon>
        <taxon>Mammalia</taxon>
        <taxon>Eutheria</taxon>
        <taxon>Laurasiatheria</taxon>
        <taxon>Carnivora</taxon>
        <taxon>Caniformia</taxon>
        <taxon>Musteloidea</taxon>
        <taxon>Mustelidae</taxon>
        <taxon>Guloninae</taxon>
        <taxon>Gulo</taxon>
    </lineage>
</organism>
<proteinExistence type="predicted"/>
<keyword evidence="1" id="KW-1133">Transmembrane helix</keyword>
<comment type="caution">
    <text evidence="2">The sequence shown here is derived from an EMBL/GenBank/DDBJ whole genome shotgun (WGS) entry which is preliminary data.</text>
</comment>
<dbReference type="AlphaFoldDB" id="A0A9X9LGX3"/>
<accession>A0A9X9LGX3</accession>
<keyword evidence="3" id="KW-1185">Reference proteome</keyword>
<keyword evidence="1" id="KW-0472">Membrane</keyword>
<gene>
    <name evidence="2" type="ORF">BN2614_LOCUS1</name>
</gene>
<feature type="transmembrane region" description="Helical" evidence="1">
    <location>
        <begin position="14"/>
        <end position="37"/>
    </location>
</feature>
<sequence>MDQDNHLSHEASCLHWRAIFALIGHIAVMNIFGRYILDAEAHIAPMKSLTQSFMVHSNRL</sequence>
<reference evidence="2 3" key="1">
    <citation type="submission" date="2018-10" db="EMBL/GenBank/DDBJ databases">
        <authorList>
            <person name="Ekblom R."/>
            <person name="Jareborg N."/>
        </authorList>
    </citation>
    <scope>NUCLEOTIDE SEQUENCE [LARGE SCALE GENOMIC DNA]</scope>
    <source>
        <tissue evidence="2">Muscle</tissue>
    </source>
</reference>
<evidence type="ECO:0000313" key="3">
    <source>
        <dbReference type="Proteomes" id="UP000269945"/>
    </source>
</evidence>
<keyword evidence="1" id="KW-0812">Transmembrane</keyword>
<dbReference type="Proteomes" id="UP000269945">
    <property type="component" value="Unassembled WGS sequence"/>
</dbReference>
<dbReference type="EMBL" id="CYRY02003025">
    <property type="protein sequence ID" value="VCW67712.1"/>
    <property type="molecule type" value="Genomic_DNA"/>
</dbReference>
<protein>
    <submittedName>
        <fullName evidence="2">Uncharacterized protein</fullName>
    </submittedName>
</protein>